<name>A0A5C8PA91_9HYPH</name>
<keyword evidence="1" id="KW-0408">Iron</keyword>
<dbReference type="InterPro" id="IPR007506">
    <property type="entry name" value="PMDh-L-like_dom"/>
</dbReference>
<sequence>MVQLTAEEQALRDGREGPAAALALRIVAEAARMLGAERLVPIESAHIDGCLYHGDSGTLFAERLVAGDGRVRVPTTLNVGALDLLHPERARLEAHQAAMARRMMDAYMDLGCRPTWTCAPYQAGHRPAPGTHVAWGESNAVAFCNSVLGARSERYGDYLDICAALAGRAPDTGLHRDENRRATLLIDTGGLDPRLMAEDAFYPVLGAWLGATAGATIAAIDGLPAGLSDDRLKALCAAAATTGAVGLFHIIGTTPEAPDIATAFGGAPPAGTIRLTGAMLHAARDRLSTAEPARGAAIDAIAIGSPHLSVDEFWRLLRLLDGRRSRLPFYACTGRHTIDKLEEFGLMDEVKAANVTVVADTCVVVTPILPPGGGVLLTNSGKFAHYSRPNTGYDVVYGSLSDVVETAVAGRLVRDEALWR</sequence>
<evidence type="ECO:0000313" key="4">
    <source>
        <dbReference type="EMBL" id="TXL70281.1"/>
    </source>
</evidence>
<keyword evidence="5" id="KW-1185">Reference proteome</keyword>
<evidence type="ECO:0000259" key="3">
    <source>
        <dbReference type="Pfam" id="PF04412"/>
    </source>
</evidence>
<dbReference type="AlphaFoldDB" id="A0A5C8PA91"/>
<evidence type="ECO:0000256" key="2">
    <source>
        <dbReference type="ARBA" id="ARBA00023239"/>
    </source>
</evidence>
<dbReference type="EMBL" id="VDUZ01000062">
    <property type="protein sequence ID" value="TXL70281.1"/>
    <property type="molecule type" value="Genomic_DNA"/>
</dbReference>
<dbReference type="PANTHER" id="PTHR36577">
    <property type="entry name" value="DUF521 DOMAIN PROTEIN (AFU_ORTHOLOGUE AFUA_6G00490)"/>
    <property type="match status" value="1"/>
</dbReference>
<evidence type="ECO:0000313" key="5">
    <source>
        <dbReference type="Proteomes" id="UP000321638"/>
    </source>
</evidence>
<dbReference type="Pfam" id="PF04412">
    <property type="entry name" value="AcnX"/>
    <property type="match status" value="1"/>
</dbReference>
<dbReference type="PANTHER" id="PTHR36577:SF3">
    <property type="entry name" value="DUF521 DOMAIN PROTEIN (AFU_ORTHOLOGUE AFUA_6G00490)"/>
    <property type="match status" value="1"/>
</dbReference>
<accession>A0A5C8PA91</accession>
<comment type="caution">
    <text evidence="4">The sequence shown here is derived from an EMBL/GenBank/DDBJ whole genome shotgun (WGS) entry which is preliminary data.</text>
</comment>
<dbReference type="Proteomes" id="UP000321638">
    <property type="component" value="Unassembled WGS sequence"/>
</dbReference>
<protein>
    <submittedName>
        <fullName evidence="4">DUF521 domain-containing protein</fullName>
    </submittedName>
</protein>
<reference evidence="4 5" key="1">
    <citation type="submission" date="2019-06" db="EMBL/GenBank/DDBJ databases">
        <title>New taxonomy in bacterial strain CC-CFT640, isolated from vineyard.</title>
        <authorList>
            <person name="Lin S.-Y."/>
            <person name="Tsai C.-F."/>
            <person name="Young C.-C."/>
        </authorList>
    </citation>
    <scope>NUCLEOTIDE SEQUENCE [LARGE SCALE GENOMIC DNA]</scope>
    <source>
        <strain evidence="4 5">CC-CFT640</strain>
    </source>
</reference>
<dbReference type="OrthoDB" id="1550274at2"/>
<dbReference type="GO" id="GO:0016829">
    <property type="term" value="F:lyase activity"/>
    <property type="evidence" value="ECO:0007669"/>
    <property type="project" value="UniProtKB-KW"/>
</dbReference>
<feature type="domain" description="Phosphomevalonate dehydratase large subunit-like" evidence="3">
    <location>
        <begin position="3"/>
        <end position="405"/>
    </location>
</feature>
<proteinExistence type="predicted"/>
<organism evidence="4 5">
    <name type="scientific">Vineibacter terrae</name>
    <dbReference type="NCBI Taxonomy" id="2586908"/>
    <lineage>
        <taxon>Bacteria</taxon>
        <taxon>Pseudomonadati</taxon>
        <taxon>Pseudomonadota</taxon>
        <taxon>Alphaproteobacteria</taxon>
        <taxon>Hyphomicrobiales</taxon>
        <taxon>Vineibacter</taxon>
    </lineage>
</organism>
<keyword evidence="2" id="KW-0456">Lyase</keyword>
<dbReference type="RefSeq" id="WP_147851699.1">
    <property type="nucleotide sequence ID" value="NZ_VDUZ01000062.1"/>
</dbReference>
<gene>
    <name evidence="4" type="ORF">FHP25_35250</name>
</gene>
<evidence type="ECO:0000256" key="1">
    <source>
        <dbReference type="ARBA" id="ARBA00023004"/>
    </source>
</evidence>